<proteinExistence type="predicted"/>
<keyword evidence="1" id="KW-0732">Signal</keyword>
<reference evidence="3" key="1">
    <citation type="journal article" date="2019" name="Int. J. Syst. Evol. Microbiol.">
        <title>The Global Catalogue of Microorganisms (GCM) 10K type strain sequencing project: providing services to taxonomists for standard genome sequencing and annotation.</title>
        <authorList>
            <consortium name="The Broad Institute Genomics Platform"/>
            <consortium name="The Broad Institute Genome Sequencing Center for Infectious Disease"/>
            <person name="Wu L."/>
            <person name="Ma J."/>
        </authorList>
    </citation>
    <scope>NUCLEOTIDE SEQUENCE [LARGE SCALE GENOMIC DNA]</scope>
    <source>
        <strain evidence="3">CCM 7491</strain>
    </source>
</reference>
<gene>
    <name evidence="2" type="ORF">ACFOKF_17290</name>
</gene>
<feature type="chain" id="PRO_5045219454" evidence="1">
    <location>
        <begin position="27"/>
        <end position="86"/>
    </location>
</feature>
<dbReference type="RefSeq" id="WP_380797231.1">
    <property type="nucleotide sequence ID" value="NZ_JBHRVU010000004.1"/>
</dbReference>
<evidence type="ECO:0000313" key="2">
    <source>
        <dbReference type="EMBL" id="MFC3442930.1"/>
    </source>
</evidence>
<name>A0ABV7NIV8_9SPHN</name>
<feature type="signal peptide" evidence="1">
    <location>
        <begin position="1"/>
        <end position="26"/>
    </location>
</feature>
<organism evidence="2 3">
    <name type="scientific">Sphingobium rhizovicinum</name>
    <dbReference type="NCBI Taxonomy" id="432308"/>
    <lineage>
        <taxon>Bacteria</taxon>
        <taxon>Pseudomonadati</taxon>
        <taxon>Pseudomonadota</taxon>
        <taxon>Alphaproteobacteria</taxon>
        <taxon>Sphingomonadales</taxon>
        <taxon>Sphingomonadaceae</taxon>
        <taxon>Sphingobium</taxon>
    </lineage>
</organism>
<evidence type="ECO:0000313" key="3">
    <source>
        <dbReference type="Proteomes" id="UP001595681"/>
    </source>
</evidence>
<evidence type="ECO:0000256" key="1">
    <source>
        <dbReference type="SAM" id="SignalP"/>
    </source>
</evidence>
<dbReference type="Proteomes" id="UP001595681">
    <property type="component" value="Unassembled WGS sequence"/>
</dbReference>
<dbReference type="EMBL" id="JBHRVU010000004">
    <property type="protein sequence ID" value="MFC3442930.1"/>
    <property type="molecule type" value="Genomic_DNA"/>
</dbReference>
<comment type="caution">
    <text evidence="2">The sequence shown here is derived from an EMBL/GenBank/DDBJ whole genome shotgun (WGS) entry which is preliminary data.</text>
</comment>
<accession>A0ABV7NIV8</accession>
<keyword evidence="3" id="KW-1185">Reference proteome</keyword>
<protein>
    <submittedName>
        <fullName evidence="2">Uncharacterized protein</fullName>
    </submittedName>
</protein>
<sequence length="86" mass="9081">MKTIAFAAAIVAAAVTVSATATSAFAQSEGRFGAAKVSYHEATGRYCVRQAQASSRVPLVQCRSKTDWAQQGVTITHKAPVQLAQR</sequence>